<comment type="similarity">
    <text evidence="2">Belongs to the acyltransferase 3 family.</text>
</comment>
<dbReference type="PANTHER" id="PTHR40074">
    <property type="entry name" value="O-ACETYLTRANSFERASE WECH"/>
    <property type="match status" value="1"/>
</dbReference>
<geneLocation type="plasmid" evidence="10">
    <name>prsp8c3b</name>
</geneLocation>
<evidence type="ECO:0000256" key="1">
    <source>
        <dbReference type="ARBA" id="ARBA00004651"/>
    </source>
</evidence>
<keyword evidence="4 7" id="KW-0812">Transmembrane</keyword>
<dbReference type="EMBL" id="CP017243">
    <property type="protein sequence ID" value="APO77732.1"/>
    <property type="molecule type" value="Genomic_DNA"/>
</dbReference>
<keyword evidence="9" id="KW-0614">Plasmid</keyword>
<dbReference type="InterPro" id="IPR002656">
    <property type="entry name" value="Acyl_transf_3_dom"/>
</dbReference>
<keyword evidence="5 7" id="KW-1133">Transmembrane helix</keyword>
<feature type="transmembrane region" description="Helical" evidence="7">
    <location>
        <begin position="48"/>
        <end position="67"/>
    </location>
</feature>
<evidence type="ECO:0000256" key="2">
    <source>
        <dbReference type="ARBA" id="ARBA00007400"/>
    </source>
</evidence>
<dbReference type="PANTHER" id="PTHR40074:SF2">
    <property type="entry name" value="O-ACETYLTRANSFERASE WECH"/>
    <property type="match status" value="1"/>
</dbReference>
<dbReference type="GO" id="GO:0009246">
    <property type="term" value="P:enterobacterial common antigen biosynthetic process"/>
    <property type="evidence" value="ECO:0007669"/>
    <property type="project" value="TreeGrafter"/>
</dbReference>
<feature type="transmembrane region" description="Helical" evidence="7">
    <location>
        <begin position="118"/>
        <end position="137"/>
    </location>
</feature>
<dbReference type="InterPro" id="IPR053490">
    <property type="entry name" value="Nod_factor_Fuc_AcT"/>
</dbReference>
<dbReference type="Proteomes" id="UP000185109">
    <property type="component" value="Plasmid pRsp8C3b"/>
</dbReference>
<dbReference type="Pfam" id="PF01757">
    <property type="entry name" value="Acyl_transf_3"/>
    <property type="match status" value="1"/>
</dbReference>
<sequence>MMNERLENAAFKGSRRHREMLRMRARIVGGKTVPEAPEADDRDLALDFAKGILIVLVIFGHLIQYIFYEGDGFWDSACFKSIYMFHMPLFMAISGYLSRSGLLGKSFRQAIADRALQLLVPTLFWCTLLEAVKLLMFPRPPDAPGNLLQFMHDFVGTYWFIWAAFASFLLVKLISIFNSGSARSLLVSSILVAVAPVTFSIFPLIKYTYPFFCMGFSFAQSRDWWTSIMRYHKPLLMMSASIAASLCFMAWREDTYVYNNLALIQDLQSAKDILLMFFGSTVASAVMIEILLQSWKIGRSNRVVRFIAVEVGQSTLVLYLVQATVFRLMDLIQYGEQWAPTMRSGAAGILGTMIIAVALAVRWSVRDIPYLSQLMLGTPPRLVRLPSNPANN</sequence>
<feature type="transmembrane region" description="Helical" evidence="7">
    <location>
        <begin position="273"/>
        <end position="292"/>
    </location>
</feature>
<evidence type="ECO:0000256" key="3">
    <source>
        <dbReference type="ARBA" id="ARBA00022475"/>
    </source>
</evidence>
<protein>
    <submittedName>
        <fullName evidence="9">Nodulation protein NolL</fullName>
    </submittedName>
</protein>
<feature type="transmembrane region" description="Helical" evidence="7">
    <location>
        <begin position="184"/>
        <end position="202"/>
    </location>
</feature>
<evidence type="ECO:0000313" key="10">
    <source>
        <dbReference type="Proteomes" id="UP000185109"/>
    </source>
</evidence>
<name>A0A1L5PC80_RHIET</name>
<feature type="transmembrane region" description="Helical" evidence="7">
    <location>
        <begin position="157"/>
        <end position="177"/>
    </location>
</feature>
<dbReference type="AlphaFoldDB" id="A0A1L5PC80"/>
<comment type="subcellular location">
    <subcellularLocation>
        <location evidence="1">Cell membrane</location>
        <topology evidence="1">Multi-pass membrane protein</topology>
    </subcellularLocation>
</comment>
<accession>A0A1L5PC80</accession>
<feature type="transmembrane region" description="Helical" evidence="7">
    <location>
        <begin position="79"/>
        <end position="97"/>
    </location>
</feature>
<evidence type="ECO:0000256" key="4">
    <source>
        <dbReference type="ARBA" id="ARBA00022692"/>
    </source>
</evidence>
<gene>
    <name evidence="9" type="primary">nolL</name>
    <name evidence="9" type="ORF">AM571_PB00455</name>
</gene>
<feature type="transmembrane region" description="Helical" evidence="7">
    <location>
        <begin position="304"/>
        <end position="325"/>
    </location>
</feature>
<feature type="transmembrane region" description="Helical" evidence="7">
    <location>
        <begin position="345"/>
        <end position="365"/>
    </location>
</feature>
<dbReference type="GO" id="GO:0005886">
    <property type="term" value="C:plasma membrane"/>
    <property type="evidence" value="ECO:0007669"/>
    <property type="project" value="UniProtKB-SubCell"/>
</dbReference>
<evidence type="ECO:0000259" key="8">
    <source>
        <dbReference type="Pfam" id="PF01757"/>
    </source>
</evidence>
<evidence type="ECO:0000313" key="9">
    <source>
        <dbReference type="EMBL" id="APO77732.1"/>
    </source>
</evidence>
<reference evidence="9 10" key="1">
    <citation type="submission" date="2016-09" db="EMBL/GenBank/DDBJ databases">
        <title>The complete genome sequences of Rhizobium gallicum, symbiovars gallicum and phaseoli, symbionts associated to common bean (Phaseolus vulgaris).</title>
        <authorList>
            <person name="Bustos P."/>
            <person name="Santamaria R.I."/>
            <person name="Perez-Carrascal O.M."/>
            <person name="Juarez S."/>
            <person name="Lozano L."/>
            <person name="Martinez-Flores I."/>
            <person name="Martinez-Romero E."/>
            <person name="Cevallos M."/>
            <person name="Romero D."/>
            <person name="Davila G."/>
            <person name="Gonzalez V."/>
        </authorList>
    </citation>
    <scope>NUCLEOTIDE SEQUENCE [LARGE SCALE GENOMIC DNA]</scope>
    <source>
        <strain evidence="9 10">8C-3</strain>
        <plasmid evidence="10">Plasmid prsp8c3b</plasmid>
    </source>
</reference>
<keyword evidence="3" id="KW-1003">Cell membrane</keyword>
<organism evidence="9 10">
    <name type="scientific">Rhizobium etli 8C-3</name>
    <dbReference type="NCBI Taxonomy" id="538025"/>
    <lineage>
        <taxon>Bacteria</taxon>
        <taxon>Pseudomonadati</taxon>
        <taxon>Pseudomonadota</taxon>
        <taxon>Alphaproteobacteria</taxon>
        <taxon>Hyphomicrobiales</taxon>
        <taxon>Rhizobiaceae</taxon>
        <taxon>Rhizobium/Agrobacterium group</taxon>
        <taxon>Rhizobium</taxon>
    </lineage>
</organism>
<proteinExistence type="inferred from homology"/>
<evidence type="ECO:0000256" key="5">
    <source>
        <dbReference type="ARBA" id="ARBA00022989"/>
    </source>
</evidence>
<dbReference type="GO" id="GO:0016413">
    <property type="term" value="F:O-acetyltransferase activity"/>
    <property type="evidence" value="ECO:0007669"/>
    <property type="project" value="TreeGrafter"/>
</dbReference>
<evidence type="ECO:0000256" key="6">
    <source>
        <dbReference type="ARBA" id="ARBA00023136"/>
    </source>
</evidence>
<feature type="domain" description="Acyltransferase 3" evidence="8">
    <location>
        <begin position="44"/>
        <end position="360"/>
    </location>
</feature>
<dbReference type="NCBIfam" id="NF042426">
    <property type="entry name" value="fucose_Ac_NolL"/>
    <property type="match status" value="1"/>
</dbReference>
<keyword evidence="6 7" id="KW-0472">Membrane</keyword>
<evidence type="ECO:0000256" key="7">
    <source>
        <dbReference type="SAM" id="Phobius"/>
    </source>
</evidence>